<accession>A0A6J6REP5</accession>
<proteinExistence type="inferred from homology"/>
<feature type="transmembrane region" description="Helical" evidence="6">
    <location>
        <begin position="175"/>
        <end position="195"/>
    </location>
</feature>
<feature type="transmembrane region" description="Helical" evidence="6">
    <location>
        <begin position="141"/>
        <end position="163"/>
    </location>
</feature>
<gene>
    <name evidence="7" type="ORF">UFOPK2602_01841</name>
    <name evidence="8" type="ORF">UFOPK2806_02336</name>
    <name evidence="9" type="ORF">UFOPK3417_00730</name>
    <name evidence="10" type="ORF">UFOPK4306_02349</name>
</gene>
<dbReference type="EMBL" id="CAEZYY010000050">
    <property type="protein sequence ID" value="CAB4769415.1"/>
    <property type="molecule type" value="Genomic_DNA"/>
</dbReference>
<dbReference type="EMBL" id="CAFBLR010000053">
    <property type="protein sequence ID" value="CAB4870721.1"/>
    <property type="molecule type" value="Genomic_DNA"/>
</dbReference>
<evidence type="ECO:0000256" key="1">
    <source>
        <dbReference type="ARBA" id="ARBA00004141"/>
    </source>
</evidence>
<feature type="transmembrane region" description="Helical" evidence="6">
    <location>
        <begin position="255"/>
        <end position="277"/>
    </location>
</feature>
<dbReference type="Pfam" id="PF00950">
    <property type="entry name" value="ABC-3"/>
    <property type="match status" value="1"/>
</dbReference>
<evidence type="ECO:0000256" key="4">
    <source>
        <dbReference type="ARBA" id="ARBA00022989"/>
    </source>
</evidence>
<reference evidence="7" key="1">
    <citation type="submission" date="2020-05" db="EMBL/GenBank/DDBJ databases">
        <authorList>
            <person name="Chiriac C."/>
            <person name="Salcher M."/>
            <person name="Ghai R."/>
            <person name="Kavagutti S V."/>
        </authorList>
    </citation>
    <scope>NUCLEOTIDE SEQUENCE</scope>
</reference>
<feature type="transmembrane region" description="Helical" evidence="6">
    <location>
        <begin position="98"/>
        <end position="116"/>
    </location>
</feature>
<name>A0A6J6REP5_9ZZZZ</name>
<comment type="similarity">
    <text evidence="2">Belongs to the ABC-3 integral membrane protein family.</text>
</comment>
<dbReference type="GO" id="GO:0010043">
    <property type="term" value="P:response to zinc ion"/>
    <property type="evidence" value="ECO:0007669"/>
    <property type="project" value="TreeGrafter"/>
</dbReference>
<dbReference type="InterPro" id="IPR001626">
    <property type="entry name" value="ABC_TroCD"/>
</dbReference>
<keyword evidence="4 6" id="KW-1133">Transmembrane helix</keyword>
<evidence type="ECO:0000313" key="8">
    <source>
        <dbReference type="EMBL" id="CAB4769415.1"/>
    </source>
</evidence>
<feature type="transmembrane region" description="Helical" evidence="6">
    <location>
        <begin position="201"/>
        <end position="221"/>
    </location>
</feature>
<feature type="transmembrane region" description="Helical" evidence="6">
    <location>
        <begin position="47"/>
        <end position="65"/>
    </location>
</feature>
<dbReference type="PANTHER" id="PTHR30477:SF0">
    <property type="entry name" value="METAL TRANSPORT SYSTEM MEMBRANE PROTEIN TM_0125-RELATED"/>
    <property type="match status" value="1"/>
</dbReference>
<dbReference type="EMBL" id="CAEZXX010000153">
    <property type="protein sequence ID" value="CAB4722501.1"/>
    <property type="molecule type" value="Genomic_DNA"/>
</dbReference>
<dbReference type="PANTHER" id="PTHR30477">
    <property type="entry name" value="ABC-TRANSPORTER METAL-BINDING PROTEIN"/>
    <property type="match status" value="1"/>
</dbReference>
<feature type="transmembrane region" description="Helical" evidence="6">
    <location>
        <begin position="228"/>
        <end position="249"/>
    </location>
</feature>
<evidence type="ECO:0000313" key="9">
    <source>
        <dbReference type="EMBL" id="CAB4870721.1"/>
    </source>
</evidence>
<evidence type="ECO:0000256" key="6">
    <source>
        <dbReference type="SAM" id="Phobius"/>
    </source>
</evidence>
<evidence type="ECO:0000256" key="5">
    <source>
        <dbReference type="ARBA" id="ARBA00023136"/>
    </source>
</evidence>
<sequence length="287" mass="28891">MGAVLLANAITAVFKYDFLQRALVAAVLVGITAPAVGIFLVQRRLALIGDGLGHVAVTGVALGLVVHRTPVLIAVIVAVLGAVAIEIVRAASDTTGEIALAVLFYGGIAGGVVLVSKAPSGSRNLTQYLFGSITTTSNGDLVVFAVLAAVVLGVVLLLGPVLFAVSNDEEFARALGIPVIGINILLATLTALTVVVSMRVVGVLLVSALMVVPVATAQLFAGSFRSTCLYAVAVAVVSAVVGIVVSYAVDLPSGGTIVLVTIGFFVLALVASSLLRVMRAGAAHGGK</sequence>
<evidence type="ECO:0000313" key="10">
    <source>
        <dbReference type="EMBL" id="CAB5068283.1"/>
    </source>
</evidence>
<dbReference type="GO" id="GO:0055085">
    <property type="term" value="P:transmembrane transport"/>
    <property type="evidence" value="ECO:0007669"/>
    <property type="project" value="InterPro"/>
</dbReference>
<dbReference type="InterPro" id="IPR037294">
    <property type="entry name" value="ABC_BtuC-like"/>
</dbReference>
<evidence type="ECO:0000256" key="2">
    <source>
        <dbReference type="ARBA" id="ARBA00008034"/>
    </source>
</evidence>
<dbReference type="AlphaFoldDB" id="A0A6J6REP5"/>
<dbReference type="GO" id="GO:0043190">
    <property type="term" value="C:ATP-binding cassette (ABC) transporter complex"/>
    <property type="evidence" value="ECO:0007669"/>
    <property type="project" value="InterPro"/>
</dbReference>
<keyword evidence="5 6" id="KW-0472">Membrane</keyword>
<evidence type="ECO:0000256" key="3">
    <source>
        <dbReference type="ARBA" id="ARBA00022692"/>
    </source>
</evidence>
<feature type="transmembrane region" description="Helical" evidence="6">
    <location>
        <begin position="22"/>
        <end position="40"/>
    </location>
</feature>
<comment type="subcellular location">
    <subcellularLocation>
        <location evidence="1">Membrane</location>
        <topology evidence="1">Multi-pass membrane protein</topology>
    </subcellularLocation>
</comment>
<dbReference type="EMBL" id="CAFBQP010000135">
    <property type="protein sequence ID" value="CAB5068283.1"/>
    <property type="molecule type" value="Genomic_DNA"/>
</dbReference>
<protein>
    <submittedName>
        <fullName evidence="7">Unannotated protein</fullName>
    </submittedName>
</protein>
<organism evidence="7">
    <name type="scientific">freshwater metagenome</name>
    <dbReference type="NCBI Taxonomy" id="449393"/>
    <lineage>
        <taxon>unclassified sequences</taxon>
        <taxon>metagenomes</taxon>
        <taxon>ecological metagenomes</taxon>
    </lineage>
</organism>
<dbReference type="SUPFAM" id="SSF81345">
    <property type="entry name" value="ABC transporter involved in vitamin B12 uptake, BtuC"/>
    <property type="match status" value="1"/>
</dbReference>
<dbReference type="Gene3D" id="1.10.3470.10">
    <property type="entry name" value="ABC transporter involved in vitamin B12 uptake, BtuC"/>
    <property type="match status" value="1"/>
</dbReference>
<evidence type="ECO:0000313" key="7">
    <source>
        <dbReference type="EMBL" id="CAB4722501.1"/>
    </source>
</evidence>
<keyword evidence="3 6" id="KW-0812">Transmembrane</keyword>
<feature type="transmembrane region" description="Helical" evidence="6">
    <location>
        <begin position="71"/>
        <end position="91"/>
    </location>
</feature>